<evidence type="ECO:0000313" key="3">
    <source>
        <dbReference type="EMBL" id="TRO65089.1"/>
    </source>
</evidence>
<dbReference type="InterPro" id="IPR001789">
    <property type="entry name" value="Sig_transdc_resp-reg_receiver"/>
</dbReference>
<proteinExistence type="predicted"/>
<name>A0A550I292_9FLAO</name>
<dbReference type="SUPFAM" id="SSF52172">
    <property type="entry name" value="CheY-like"/>
    <property type="match status" value="1"/>
</dbReference>
<keyword evidence="1" id="KW-0597">Phosphoprotein</keyword>
<dbReference type="SMART" id="SM00448">
    <property type="entry name" value="REC"/>
    <property type="match status" value="1"/>
</dbReference>
<keyword evidence="4" id="KW-1185">Reference proteome</keyword>
<evidence type="ECO:0000313" key="4">
    <source>
        <dbReference type="Proteomes" id="UP000315131"/>
    </source>
</evidence>
<dbReference type="PANTHER" id="PTHR44520:SF2">
    <property type="entry name" value="RESPONSE REGULATOR RCP1"/>
    <property type="match status" value="1"/>
</dbReference>
<dbReference type="Proteomes" id="UP000315131">
    <property type="component" value="Unassembled WGS sequence"/>
</dbReference>
<protein>
    <submittedName>
        <fullName evidence="3">Response regulator</fullName>
    </submittedName>
</protein>
<dbReference type="EMBL" id="VHSF01000002">
    <property type="protein sequence ID" value="TRO65089.1"/>
    <property type="molecule type" value="Genomic_DNA"/>
</dbReference>
<gene>
    <name evidence="3" type="ORF">FGM01_06690</name>
</gene>
<comment type="caution">
    <text evidence="3">The sequence shown here is derived from an EMBL/GenBank/DDBJ whole genome shotgun (WGS) entry which is preliminary data.</text>
</comment>
<dbReference type="GO" id="GO:0000160">
    <property type="term" value="P:phosphorelay signal transduction system"/>
    <property type="evidence" value="ECO:0007669"/>
    <property type="project" value="InterPro"/>
</dbReference>
<accession>A0A550I292</accession>
<dbReference type="OrthoDB" id="673128at2"/>
<dbReference type="PROSITE" id="PS50110">
    <property type="entry name" value="RESPONSE_REGULATORY"/>
    <property type="match status" value="1"/>
</dbReference>
<sequence length="141" mass="16278">MSQITLQMLRTIIIDDDEIVTFLQRKIVSKTELDPDPYSFKDGQKALDFLAEEAGSDIDYLIMLDINMPKMDGWEFLRRLKEIPGNERFYVVMVTSSIDRKDKREAANDPHVVDFIEKPVSARHCSKLKGISKLSGYFEES</sequence>
<dbReference type="Gene3D" id="3.40.50.2300">
    <property type="match status" value="1"/>
</dbReference>
<dbReference type="Pfam" id="PF00072">
    <property type="entry name" value="Response_reg"/>
    <property type="match status" value="1"/>
</dbReference>
<dbReference type="PANTHER" id="PTHR44520">
    <property type="entry name" value="RESPONSE REGULATOR RCP1-RELATED"/>
    <property type="match status" value="1"/>
</dbReference>
<evidence type="ECO:0000256" key="1">
    <source>
        <dbReference type="PROSITE-ProRule" id="PRU00169"/>
    </source>
</evidence>
<feature type="domain" description="Response regulatory" evidence="2">
    <location>
        <begin position="10"/>
        <end position="133"/>
    </location>
</feature>
<evidence type="ECO:0000259" key="2">
    <source>
        <dbReference type="PROSITE" id="PS50110"/>
    </source>
</evidence>
<reference evidence="3 4" key="1">
    <citation type="submission" date="2019-06" db="EMBL/GenBank/DDBJ databases">
        <title>Gramella sabulilitoris sp. nov., isolated from a marine sand.</title>
        <authorList>
            <person name="Yoon J.-H."/>
        </authorList>
    </citation>
    <scope>NUCLEOTIDE SEQUENCE [LARGE SCALE GENOMIC DNA]</scope>
    <source>
        <strain evidence="3 4">HSMS-1</strain>
    </source>
</reference>
<dbReference type="InterPro" id="IPR011006">
    <property type="entry name" value="CheY-like_superfamily"/>
</dbReference>
<organism evidence="3 4">
    <name type="scientific">Christiangramia sabulilitoris</name>
    <dbReference type="NCBI Taxonomy" id="2583991"/>
    <lineage>
        <taxon>Bacteria</taxon>
        <taxon>Pseudomonadati</taxon>
        <taxon>Bacteroidota</taxon>
        <taxon>Flavobacteriia</taxon>
        <taxon>Flavobacteriales</taxon>
        <taxon>Flavobacteriaceae</taxon>
        <taxon>Christiangramia</taxon>
    </lineage>
</organism>
<dbReference type="InterPro" id="IPR052893">
    <property type="entry name" value="TCS_response_regulator"/>
</dbReference>
<feature type="modified residue" description="4-aspartylphosphate" evidence="1">
    <location>
        <position position="65"/>
    </location>
</feature>
<dbReference type="AlphaFoldDB" id="A0A550I292"/>